<protein>
    <submittedName>
        <fullName evidence="2">Uncharacterized protein</fullName>
    </submittedName>
</protein>
<sequence>MAAVISAAATVIPVRASQPLNAGPLQHIGESRWGVAGGCGWPGLARGPAEAAMCGEPGQGGMRWAAQSSAIADYKGKQRERESSTRRTPTAREIPNIELIPKQQAKGSHCGNADLPWRSFVKAAAGAEL</sequence>
<accession>A0AAV7QW56</accession>
<reference evidence="2" key="1">
    <citation type="journal article" date="2022" name="bioRxiv">
        <title>Sequencing and chromosome-scale assembly of the giantPleurodeles waltlgenome.</title>
        <authorList>
            <person name="Brown T."/>
            <person name="Elewa A."/>
            <person name="Iarovenko S."/>
            <person name="Subramanian E."/>
            <person name="Araus A.J."/>
            <person name="Petzold A."/>
            <person name="Susuki M."/>
            <person name="Suzuki K.-i.T."/>
            <person name="Hayashi T."/>
            <person name="Toyoda A."/>
            <person name="Oliveira C."/>
            <person name="Osipova E."/>
            <person name="Leigh N.D."/>
            <person name="Simon A."/>
            <person name="Yun M.H."/>
        </authorList>
    </citation>
    <scope>NUCLEOTIDE SEQUENCE</scope>
    <source>
        <strain evidence="2">20211129_DDA</strain>
        <tissue evidence="2">Liver</tissue>
    </source>
</reference>
<feature type="compositionally biased region" description="Basic and acidic residues" evidence="1">
    <location>
        <begin position="74"/>
        <end position="85"/>
    </location>
</feature>
<dbReference type="EMBL" id="JANPWB010000010">
    <property type="protein sequence ID" value="KAJ1144225.1"/>
    <property type="molecule type" value="Genomic_DNA"/>
</dbReference>
<dbReference type="AlphaFoldDB" id="A0AAV7QW56"/>
<proteinExistence type="predicted"/>
<evidence type="ECO:0000313" key="2">
    <source>
        <dbReference type="EMBL" id="KAJ1144225.1"/>
    </source>
</evidence>
<gene>
    <name evidence="2" type="ORF">NDU88_010526</name>
</gene>
<keyword evidence="3" id="KW-1185">Reference proteome</keyword>
<dbReference type="Proteomes" id="UP001066276">
    <property type="component" value="Chromosome 6"/>
</dbReference>
<organism evidence="2 3">
    <name type="scientific">Pleurodeles waltl</name>
    <name type="common">Iberian ribbed newt</name>
    <dbReference type="NCBI Taxonomy" id="8319"/>
    <lineage>
        <taxon>Eukaryota</taxon>
        <taxon>Metazoa</taxon>
        <taxon>Chordata</taxon>
        <taxon>Craniata</taxon>
        <taxon>Vertebrata</taxon>
        <taxon>Euteleostomi</taxon>
        <taxon>Amphibia</taxon>
        <taxon>Batrachia</taxon>
        <taxon>Caudata</taxon>
        <taxon>Salamandroidea</taxon>
        <taxon>Salamandridae</taxon>
        <taxon>Pleurodelinae</taxon>
        <taxon>Pleurodeles</taxon>
    </lineage>
</organism>
<name>A0AAV7QW56_PLEWA</name>
<evidence type="ECO:0000256" key="1">
    <source>
        <dbReference type="SAM" id="MobiDB-lite"/>
    </source>
</evidence>
<evidence type="ECO:0000313" key="3">
    <source>
        <dbReference type="Proteomes" id="UP001066276"/>
    </source>
</evidence>
<feature type="region of interest" description="Disordered" evidence="1">
    <location>
        <begin position="73"/>
        <end position="96"/>
    </location>
</feature>
<comment type="caution">
    <text evidence="2">The sequence shown here is derived from an EMBL/GenBank/DDBJ whole genome shotgun (WGS) entry which is preliminary data.</text>
</comment>